<dbReference type="Proteomes" id="UP000324170">
    <property type="component" value="Unassembled WGS sequence"/>
</dbReference>
<dbReference type="KEGG" id="xdo:XDD1_2396"/>
<evidence type="ECO:0000313" key="4">
    <source>
        <dbReference type="Proteomes" id="UP000324170"/>
    </source>
</evidence>
<sequence length="77" mass="8624">MTNSTPIEPNKTLDKKIWTDIESLVGDIATTIDDLLNTLRDADVISADIVKIITTVINRLAEAIEKIIEDLFIKDKK</sequence>
<dbReference type="EMBL" id="VNHN01000029">
    <property type="protein sequence ID" value="TYP05643.1"/>
    <property type="molecule type" value="Genomic_DNA"/>
</dbReference>
<evidence type="ECO:0000313" key="2">
    <source>
        <dbReference type="EMBL" id="TYP05643.1"/>
    </source>
</evidence>
<reference evidence="1 3" key="1">
    <citation type="submission" date="2013-07" db="EMBL/GenBank/DDBJ databases">
        <authorList>
            <person name="Genoscope - CEA"/>
        </authorList>
    </citation>
    <scope>NUCLEOTIDE SEQUENCE [LARGE SCALE GENOMIC DNA]</scope>
    <source>
        <strain evidence="1">FRM16</strain>
        <strain evidence="3">FRM16 / DSM 17909</strain>
    </source>
</reference>
<keyword evidence="4" id="KW-1185">Reference proteome</keyword>
<organism evidence="1 3">
    <name type="scientific">Xenorhabdus doucetiae</name>
    <dbReference type="NCBI Taxonomy" id="351671"/>
    <lineage>
        <taxon>Bacteria</taxon>
        <taxon>Pseudomonadati</taxon>
        <taxon>Pseudomonadota</taxon>
        <taxon>Gammaproteobacteria</taxon>
        <taxon>Enterobacterales</taxon>
        <taxon>Morganellaceae</taxon>
        <taxon>Xenorhabdus</taxon>
    </lineage>
</organism>
<proteinExistence type="predicted"/>
<accession>A0A068QW40</accession>
<dbReference type="RefSeq" id="WP_045971153.1">
    <property type="nucleotide sequence ID" value="NZ_CAWMED010000001.1"/>
</dbReference>
<evidence type="ECO:0000313" key="1">
    <source>
        <dbReference type="EMBL" id="CDG18095.1"/>
    </source>
</evidence>
<dbReference type="EMBL" id="FO704550">
    <property type="protein sequence ID" value="CDG18095.1"/>
    <property type="molecule type" value="Genomic_DNA"/>
</dbReference>
<name>A0A068QW40_9GAMM</name>
<evidence type="ECO:0000313" key="3">
    <source>
        <dbReference type="Proteomes" id="UP000032721"/>
    </source>
</evidence>
<dbReference type="AlphaFoldDB" id="A0A068QW40"/>
<dbReference type="Proteomes" id="UP000032721">
    <property type="component" value="Chromosome"/>
</dbReference>
<gene>
    <name evidence="2" type="ORF">LY16_02011</name>
    <name evidence="1" type="ORF">XDD1_2396</name>
</gene>
<dbReference type="HOGENOM" id="CLU_2637251_0_0_6"/>
<protein>
    <submittedName>
        <fullName evidence="1">Uncharacterized protein</fullName>
    </submittedName>
</protein>
<reference evidence="2 4" key="2">
    <citation type="submission" date="2019-07" db="EMBL/GenBank/DDBJ databases">
        <title>Genomic Encyclopedia of Type Strains, Phase I: the one thousand microbial genomes (KMG-I) project.</title>
        <authorList>
            <person name="Kyrpides N."/>
        </authorList>
    </citation>
    <scope>NUCLEOTIDE SEQUENCE [LARGE SCALE GENOMIC DNA]</scope>
    <source>
        <strain evidence="2 4">DSM 17909</strain>
    </source>
</reference>